<evidence type="ECO:0000313" key="2">
    <source>
        <dbReference type="Proteomes" id="UP000821865"/>
    </source>
</evidence>
<evidence type="ECO:0000313" key="1">
    <source>
        <dbReference type="EMBL" id="KAH7965733.1"/>
    </source>
</evidence>
<reference evidence="1" key="1">
    <citation type="submission" date="2020-05" db="EMBL/GenBank/DDBJ databases">
        <title>Large-scale comparative analyses of tick genomes elucidate their genetic diversity and vector capacities.</title>
        <authorList>
            <person name="Jia N."/>
            <person name="Wang J."/>
            <person name="Shi W."/>
            <person name="Du L."/>
            <person name="Sun Y."/>
            <person name="Zhan W."/>
            <person name="Jiang J."/>
            <person name="Wang Q."/>
            <person name="Zhang B."/>
            <person name="Ji P."/>
            <person name="Sakyi L.B."/>
            <person name="Cui X."/>
            <person name="Yuan T."/>
            <person name="Jiang B."/>
            <person name="Yang W."/>
            <person name="Lam T.T.-Y."/>
            <person name="Chang Q."/>
            <person name="Ding S."/>
            <person name="Wang X."/>
            <person name="Zhu J."/>
            <person name="Ruan X."/>
            <person name="Zhao L."/>
            <person name="Wei J."/>
            <person name="Que T."/>
            <person name="Du C."/>
            <person name="Cheng J."/>
            <person name="Dai P."/>
            <person name="Han X."/>
            <person name="Huang E."/>
            <person name="Gao Y."/>
            <person name="Liu J."/>
            <person name="Shao H."/>
            <person name="Ye R."/>
            <person name="Li L."/>
            <person name="Wei W."/>
            <person name="Wang X."/>
            <person name="Wang C."/>
            <person name="Yang T."/>
            <person name="Huo Q."/>
            <person name="Li W."/>
            <person name="Guo W."/>
            <person name="Chen H."/>
            <person name="Zhou L."/>
            <person name="Ni X."/>
            <person name="Tian J."/>
            <person name="Zhou Y."/>
            <person name="Sheng Y."/>
            <person name="Liu T."/>
            <person name="Pan Y."/>
            <person name="Xia L."/>
            <person name="Li J."/>
            <person name="Zhao F."/>
            <person name="Cao W."/>
        </authorList>
    </citation>
    <scope>NUCLEOTIDE SEQUENCE</scope>
    <source>
        <strain evidence="1">Dsil-2018</strain>
    </source>
</reference>
<dbReference type="EMBL" id="CM023471">
    <property type="protein sequence ID" value="KAH7965733.1"/>
    <property type="molecule type" value="Genomic_DNA"/>
</dbReference>
<keyword evidence="2" id="KW-1185">Reference proteome</keyword>
<name>A0ACB8DCM0_DERSI</name>
<accession>A0ACB8DCM0</accession>
<comment type="caution">
    <text evidence="1">The sequence shown here is derived from an EMBL/GenBank/DDBJ whole genome shotgun (WGS) entry which is preliminary data.</text>
</comment>
<protein>
    <submittedName>
        <fullName evidence="1">Uncharacterized protein</fullName>
    </submittedName>
</protein>
<proteinExistence type="predicted"/>
<gene>
    <name evidence="1" type="ORF">HPB49_010245</name>
</gene>
<dbReference type="Proteomes" id="UP000821865">
    <property type="component" value="Chromosome 2"/>
</dbReference>
<organism evidence="1 2">
    <name type="scientific">Dermacentor silvarum</name>
    <name type="common">Tick</name>
    <dbReference type="NCBI Taxonomy" id="543639"/>
    <lineage>
        <taxon>Eukaryota</taxon>
        <taxon>Metazoa</taxon>
        <taxon>Ecdysozoa</taxon>
        <taxon>Arthropoda</taxon>
        <taxon>Chelicerata</taxon>
        <taxon>Arachnida</taxon>
        <taxon>Acari</taxon>
        <taxon>Parasitiformes</taxon>
        <taxon>Ixodida</taxon>
        <taxon>Ixodoidea</taxon>
        <taxon>Ixodidae</taxon>
        <taxon>Rhipicephalinae</taxon>
        <taxon>Dermacentor</taxon>
    </lineage>
</organism>
<sequence>MPPPDSCKGIVRNIEPNTSSVNLMEGLRAPNYEVPSACMMGATATVLVTFRGTYIPYEVIYRVGILRGVPNQPRAQFCTACLAFGHRLDVCPNSNVNRCKICGHTTIDSNSPHDCQPGCPNCGKDHAADDPDCETRKTKRVRPNHAGALCAEWGLPLALAARHVVPLWMAGTAAFLAVVLAHSPLSPLPVPPLPHAPVGRFPPKQTVLKVPTPVHIVTVHHARRRRAAAPLLSQQKPATPVISGNTFWMDGPGNPPQLFPRITCTKHVSGLWYWRASQIRCADENS</sequence>